<dbReference type="InterPro" id="IPR016181">
    <property type="entry name" value="Acyl_CoA_acyltransferase"/>
</dbReference>
<dbReference type="SUPFAM" id="SSF55729">
    <property type="entry name" value="Acyl-CoA N-acyltransferases (Nat)"/>
    <property type="match status" value="1"/>
</dbReference>
<protein>
    <recommendedName>
        <fullName evidence="1">N-acetyltransferase domain-containing protein</fullName>
    </recommendedName>
</protein>
<organism evidence="2 3">
    <name type="scientific">Dyadobacter linearis</name>
    <dbReference type="NCBI Taxonomy" id="2823330"/>
    <lineage>
        <taxon>Bacteria</taxon>
        <taxon>Pseudomonadati</taxon>
        <taxon>Bacteroidota</taxon>
        <taxon>Cytophagia</taxon>
        <taxon>Cytophagales</taxon>
        <taxon>Spirosomataceae</taxon>
        <taxon>Dyadobacter</taxon>
    </lineage>
</organism>
<keyword evidence="3" id="KW-1185">Reference proteome</keyword>
<dbReference type="Gene3D" id="3.40.630.30">
    <property type="match status" value="1"/>
</dbReference>
<dbReference type="PROSITE" id="PS51186">
    <property type="entry name" value="GNAT"/>
    <property type="match status" value="1"/>
</dbReference>
<evidence type="ECO:0000259" key="1">
    <source>
        <dbReference type="PROSITE" id="PS51186"/>
    </source>
</evidence>
<name>A0ABM8UUW3_9BACT</name>
<evidence type="ECO:0000313" key="3">
    <source>
        <dbReference type="Proteomes" id="UP000679725"/>
    </source>
</evidence>
<evidence type="ECO:0000313" key="2">
    <source>
        <dbReference type="EMBL" id="CAG5072112.1"/>
    </source>
</evidence>
<reference evidence="2 3" key="1">
    <citation type="submission" date="2021-04" db="EMBL/GenBank/DDBJ databases">
        <authorList>
            <person name="Rodrigo-Torres L."/>
            <person name="Arahal R. D."/>
            <person name="Lucena T."/>
        </authorList>
    </citation>
    <scope>NUCLEOTIDE SEQUENCE [LARGE SCALE GENOMIC DNA]</scope>
    <source>
        <strain evidence="2 3">CECT 9623</strain>
    </source>
</reference>
<dbReference type="Proteomes" id="UP000679725">
    <property type="component" value="Unassembled WGS sequence"/>
</dbReference>
<dbReference type="InterPro" id="IPR000182">
    <property type="entry name" value="GNAT_dom"/>
</dbReference>
<dbReference type="RefSeq" id="WP_215235332.1">
    <property type="nucleotide sequence ID" value="NZ_CAJRAU010000006.1"/>
</dbReference>
<proteinExistence type="predicted"/>
<comment type="caution">
    <text evidence="2">The sequence shown here is derived from an EMBL/GenBank/DDBJ whole genome shotgun (WGS) entry which is preliminary data.</text>
</comment>
<feature type="domain" description="N-acetyltransferase" evidence="1">
    <location>
        <begin position="9"/>
        <end position="150"/>
    </location>
</feature>
<sequence>MSDHTLNSITISDFEEEEREAVARLYEGSYRATFTWFNEEQLGRISFDSDTEGEFILVAKSGEEIVGFASLWVPGHFIHHLYVNAARQHQGIGKALLHKSLQKLSGKATLKCLVKNRPAVDFYLRNEGFRSQVGDSEDGEYILFEWKETPISG</sequence>
<dbReference type="EMBL" id="CAJRAU010000006">
    <property type="protein sequence ID" value="CAG5072112.1"/>
    <property type="molecule type" value="Genomic_DNA"/>
</dbReference>
<dbReference type="CDD" id="cd04301">
    <property type="entry name" value="NAT_SF"/>
    <property type="match status" value="1"/>
</dbReference>
<dbReference type="Pfam" id="PF00583">
    <property type="entry name" value="Acetyltransf_1"/>
    <property type="match status" value="1"/>
</dbReference>
<gene>
    <name evidence="2" type="ORF">DYBT9623_04038</name>
</gene>
<accession>A0ABM8UUW3</accession>